<feature type="domain" description="DhaL" evidence="17">
    <location>
        <begin position="386"/>
        <end position="588"/>
    </location>
</feature>
<dbReference type="InterPro" id="IPR050861">
    <property type="entry name" value="Dihydroxyacetone_Kinase"/>
</dbReference>
<dbReference type="InterPro" id="IPR036117">
    <property type="entry name" value="DhaL_dom_sf"/>
</dbReference>
<dbReference type="EC" id="2.7.1.29" evidence="2"/>
<dbReference type="Gene3D" id="3.30.1180.20">
    <property type="entry name" value="Dihydroxyacetone kinase, domain 2"/>
    <property type="match status" value="1"/>
</dbReference>
<evidence type="ECO:0000256" key="11">
    <source>
        <dbReference type="ARBA" id="ARBA00032426"/>
    </source>
</evidence>
<dbReference type="Pfam" id="PF02733">
    <property type="entry name" value="Dak1"/>
    <property type="match status" value="1"/>
</dbReference>
<evidence type="ECO:0000256" key="3">
    <source>
        <dbReference type="ARBA" id="ARBA00012110"/>
    </source>
</evidence>
<organism evidence="19">
    <name type="scientific">Arion vulgaris</name>
    <dbReference type="NCBI Taxonomy" id="1028688"/>
    <lineage>
        <taxon>Eukaryota</taxon>
        <taxon>Metazoa</taxon>
        <taxon>Spiralia</taxon>
        <taxon>Lophotrochozoa</taxon>
        <taxon>Mollusca</taxon>
        <taxon>Gastropoda</taxon>
        <taxon>Heterobranchia</taxon>
        <taxon>Euthyneura</taxon>
        <taxon>Panpulmonata</taxon>
        <taxon>Eupulmonata</taxon>
        <taxon>Stylommatophora</taxon>
        <taxon>Helicina</taxon>
        <taxon>Arionoidea</taxon>
        <taxon>Arionidae</taxon>
        <taxon>Arion</taxon>
    </lineage>
</organism>
<evidence type="ECO:0000256" key="4">
    <source>
        <dbReference type="ARBA" id="ARBA00012578"/>
    </source>
</evidence>
<dbReference type="FunFam" id="1.25.40.340:FF:000002">
    <property type="entry name" value="Dihydroxyacetone kinase, L subunit"/>
    <property type="match status" value="1"/>
</dbReference>
<keyword evidence="6" id="KW-0808">Transferase</keyword>
<dbReference type="PANTHER" id="PTHR28629:SF4">
    <property type="entry name" value="TRIOKINASE_FMN CYCLASE"/>
    <property type="match status" value="1"/>
</dbReference>
<gene>
    <name evidence="19" type="primary">ORF147105</name>
</gene>
<evidence type="ECO:0000313" key="19">
    <source>
        <dbReference type="EMBL" id="CEK85240.1"/>
    </source>
</evidence>
<feature type="domain" description="DhaK" evidence="18">
    <location>
        <begin position="14"/>
        <end position="345"/>
    </location>
</feature>
<evidence type="ECO:0000256" key="8">
    <source>
        <dbReference type="ARBA" id="ARBA00022777"/>
    </source>
</evidence>
<dbReference type="EC" id="4.6.1.15" evidence="4"/>
<reference evidence="19" key="1">
    <citation type="submission" date="2014-12" db="EMBL/GenBank/DDBJ databases">
        <title>Insight into the proteome of Arion vulgaris.</title>
        <authorList>
            <person name="Aradska J."/>
            <person name="Bulat T."/>
            <person name="Smidak R."/>
            <person name="Sarate P."/>
            <person name="Gangsoo J."/>
            <person name="Sialana F."/>
            <person name="Bilban M."/>
            <person name="Lubec G."/>
        </authorList>
    </citation>
    <scope>NUCLEOTIDE SEQUENCE</scope>
    <source>
        <tissue evidence="19">Skin</tissue>
    </source>
</reference>
<accession>A0A0B7AZC4</accession>
<evidence type="ECO:0000256" key="5">
    <source>
        <dbReference type="ARBA" id="ARBA00018932"/>
    </source>
</evidence>
<evidence type="ECO:0000256" key="2">
    <source>
        <dbReference type="ARBA" id="ARBA00012107"/>
    </source>
</evidence>
<evidence type="ECO:0000256" key="15">
    <source>
        <dbReference type="ARBA" id="ARBA00048526"/>
    </source>
</evidence>
<evidence type="ECO:0000256" key="14">
    <source>
        <dbReference type="ARBA" id="ARBA00047974"/>
    </source>
</evidence>
<keyword evidence="9" id="KW-0067">ATP-binding</keyword>
<dbReference type="GO" id="GO:0005829">
    <property type="term" value="C:cytosol"/>
    <property type="evidence" value="ECO:0007669"/>
    <property type="project" value="TreeGrafter"/>
</dbReference>
<keyword evidence="7" id="KW-0547">Nucleotide-binding</keyword>
<comment type="catalytic activity">
    <reaction evidence="15">
        <text>FAD = riboflavin cyclic-4',5'-phosphate + AMP + H(+)</text>
        <dbReference type="Rhea" id="RHEA:13729"/>
        <dbReference type="ChEBI" id="CHEBI:15378"/>
        <dbReference type="ChEBI" id="CHEBI:57692"/>
        <dbReference type="ChEBI" id="CHEBI:76202"/>
        <dbReference type="ChEBI" id="CHEBI:456215"/>
        <dbReference type="EC" id="4.6.1.15"/>
    </reaction>
</comment>
<dbReference type="GO" id="GO:0050354">
    <property type="term" value="F:triokinase activity"/>
    <property type="evidence" value="ECO:0007669"/>
    <property type="project" value="UniProtKB-EC"/>
</dbReference>
<comment type="function">
    <text evidence="12">Catalyzes both the phosphorylation of dihydroxyacetone and of glyceraldehyde, and the splitting of ribonucleoside diphosphate-X compounds among which FAD is the best substrate. Represses IFIH1-mediated cellular antiviral response.</text>
</comment>
<evidence type="ECO:0000256" key="13">
    <source>
        <dbReference type="ARBA" id="ARBA00046681"/>
    </source>
</evidence>
<dbReference type="Gene3D" id="3.40.50.10440">
    <property type="entry name" value="Dihydroxyacetone kinase, domain 1"/>
    <property type="match status" value="1"/>
</dbReference>
<dbReference type="SMART" id="SM01120">
    <property type="entry name" value="Dak2"/>
    <property type="match status" value="1"/>
</dbReference>
<dbReference type="Pfam" id="PF02734">
    <property type="entry name" value="Dak2"/>
    <property type="match status" value="1"/>
</dbReference>
<proteinExistence type="inferred from homology"/>
<dbReference type="PANTHER" id="PTHR28629">
    <property type="entry name" value="TRIOKINASE/FMN CYCLASE"/>
    <property type="match status" value="1"/>
</dbReference>
<sequence length="590" mass="61951">MASERGSSKKLINKVNECERESCEGLVAVNPGLSLVKGQNVVVRTDASDVVSSGKVVLISGGGSGHEPGHAGYVGKGGLTACACGSVFTSPPPGCIMTAINAVCQQQRGCQVLMIVTNYTGDRLNFGIACERSRLQGHQTEMVVVGEDCALDSVDHSAGRRGLAGTMLIHKIAGAMSEQGKSMNYMVAALNSITARMGTIGLSLSPCSVPGSGPSFTLQSDEMELGLGVHGEAGVQRMKVQSAHDAVKTMMDHMTNPLTSTHIDVKPDDRVALMINNLGGTSVLELNIVAKEAIAYLENRRVQVDRVYCGTFLTSLEMAGVSISVLHIDDAILDYLDYPTSAPAWHSSYLAPGERLRRTPKLVIAFSEEESFSDEGATKLDQESSALVFKAVTSACQKLIDMEKELNDLDTQSGDGDCGSTLKLGAKSILAKLGSASNPTLPVDCPHTLALSLGQITGNVMGGSSGALYNLFFTGAAQELKLTNKDSLGSAVGAGLHAIMRYGGAKPGYRTMVDPLYAAHQSFIYSQAGAKSVREAVKTAAEEAERAALATVKMDAQSGRASYVNKSLLTKPDPGAVALTGWLKAIAEVL</sequence>
<keyword evidence="10" id="KW-0170">Cobalt</keyword>
<dbReference type="Gene3D" id="1.25.40.340">
    <property type="match status" value="1"/>
</dbReference>
<evidence type="ECO:0000256" key="9">
    <source>
        <dbReference type="ARBA" id="ARBA00022840"/>
    </source>
</evidence>
<dbReference type="GO" id="GO:0005524">
    <property type="term" value="F:ATP binding"/>
    <property type="evidence" value="ECO:0007669"/>
    <property type="project" value="UniProtKB-KW"/>
</dbReference>
<dbReference type="FunFam" id="3.30.1180.20:FF:000001">
    <property type="entry name" value="Dihydroxyacetone kinase 1"/>
    <property type="match status" value="1"/>
</dbReference>
<dbReference type="PROSITE" id="PS51480">
    <property type="entry name" value="DHAL"/>
    <property type="match status" value="1"/>
</dbReference>
<comment type="catalytic activity">
    <reaction evidence="14">
        <text>D-glyceraldehyde + ATP = D-glyceraldehyde 3-phosphate + ADP + H(+)</text>
        <dbReference type="Rhea" id="RHEA:13941"/>
        <dbReference type="ChEBI" id="CHEBI:15378"/>
        <dbReference type="ChEBI" id="CHEBI:17378"/>
        <dbReference type="ChEBI" id="CHEBI:30616"/>
        <dbReference type="ChEBI" id="CHEBI:59776"/>
        <dbReference type="ChEBI" id="CHEBI:456216"/>
        <dbReference type="EC" id="2.7.1.28"/>
    </reaction>
</comment>
<evidence type="ECO:0000256" key="16">
    <source>
        <dbReference type="ARBA" id="ARBA00048898"/>
    </source>
</evidence>
<comment type="similarity">
    <text evidence="1">Belongs to the dihydroxyacetone kinase (DAK) family.</text>
</comment>
<dbReference type="GO" id="GO:0034012">
    <property type="term" value="F:FAD-AMP lyase (cyclizing) activity"/>
    <property type="evidence" value="ECO:0007669"/>
    <property type="project" value="UniProtKB-EC"/>
</dbReference>
<dbReference type="GO" id="GO:0004371">
    <property type="term" value="F:glycerone kinase activity"/>
    <property type="evidence" value="ECO:0007669"/>
    <property type="project" value="UniProtKB-EC"/>
</dbReference>
<dbReference type="EMBL" id="HACG01038375">
    <property type="protein sequence ID" value="CEK85240.1"/>
    <property type="molecule type" value="Transcribed_RNA"/>
</dbReference>
<evidence type="ECO:0000259" key="18">
    <source>
        <dbReference type="PROSITE" id="PS51481"/>
    </source>
</evidence>
<dbReference type="AlphaFoldDB" id="A0A0B7AZC4"/>
<dbReference type="SUPFAM" id="SSF82549">
    <property type="entry name" value="DAK1/DegV-like"/>
    <property type="match status" value="1"/>
</dbReference>
<protein>
    <recommendedName>
        <fullName evidence="5">Triokinase/FMN cyclase</fullName>
        <ecNumber evidence="3">2.7.1.28</ecNumber>
        <ecNumber evidence="2">2.7.1.29</ecNumber>
        <ecNumber evidence="4">4.6.1.15</ecNumber>
    </recommendedName>
    <alternativeName>
        <fullName evidence="11">Bifunctional ATP-dependent dihydroxyacetone kinase/FAD-AMP lyase (cyclizing)</fullName>
    </alternativeName>
</protein>
<dbReference type="GO" id="GO:0019563">
    <property type="term" value="P:glycerol catabolic process"/>
    <property type="evidence" value="ECO:0007669"/>
    <property type="project" value="TreeGrafter"/>
</dbReference>
<evidence type="ECO:0000256" key="10">
    <source>
        <dbReference type="ARBA" id="ARBA00023285"/>
    </source>
</evidence>
<evidence type="ECO:0000256" key="1">
    <source>
        <dbReference type="ARBA" id="ARBA00008757"/>
    </source>
</evidence>
<evidence type="ECO:0000256" key="6">
    <source>
        <dbReference type="ARBA" id="ARBA00022679"/>
    </source>
</evidence>
<dbReference type="EC" id="2.7.1.28" evidence="3"/>
<dbReference type="FunFam" id="3.40.50.10440:FF:000001">
    <property type="entry name" value="Dihydroxyacetone kinase, DhaK subunit"/>
    <property type="match status" value="1"/>
</dbReference>
<dbReference type="SUPFAM" id="SSF101473">
    <property type="entry name" value="DhaL-like"/>
    <property type="match status" value="1"/>
</dbReference>
<keyword evidence="8" id="KW-0418">Kinase</keyword>
<dbReference type="InterPro" id="IPR004006">
    <property type="entry name" value="DhaK_dom"/>
</dbReference>
<dbReference type="InterPro" id="IPR004007">
    <property type="entry name" value="DhaL_dom"/>
</dbReference>
<evidence type="ECO:0000256" key="7">
    <source>
        <dbReference type="ARBA" id="ARBA00022741"/>
    </source>
</evidence>
<comment type="catalytic activity">
    <reaction evidence="16">
        <text>dihydroxyacetone + ATP = dihydroxyacetone phosphate + ADP + H(+)</text>
        <dbReference type="Rhea" id="RHEA:15773"/>
        <dbReference type="ChEBI" id="CHEBI:15378"/>
        <dbReference type="ChEBI" id="CHEBI:16016"/>
        <dbReference type="ChEBI" id="CHEBI:30616"/>
        <dbReference type="ChEBI" id="CHEBI:57642"/>
        <dbReference type="ChEBI" id="CHEBI:456216"/>
        <dbReference type="EC" id="2.7.1.29"/>
    </reaction>
</comment>
<dbReference type="PROSITE" id="PS51481">
    <property type="entry name" value="DHAK"/>
    <property type="match status" value="1"/>
</dbReference>
<name>A0A0B7AZC4_9EUPU</name>
<evidence type="ECO:0000256" key="12">
    <source>
        <dbReference type="ARBA" id="ARBA00045490"/>
    </source>
</evidence>
<evidence type="ECO:0000259" key="17">
    <source>
        <dbReference type="PROSITE" id="PS51480"/>
    </source>
</evidence>
<comment type="subunit">
    <text evidence="13">Homodimer. Interacts with IFIH1 (via the CARD domains), the interaction is inhibited by viral infection.</text>
</comment>